<dbReference type="AlphaFoldDB" id="A0A0F9IIH9"/>
<accession>A0A0F9IIH9</accession>
<reference evidence="2" key="1">
    <citation type="journal article" date="2015" name="Nature">
        <title>Complex archaea that bridge the gap between prokaryotes and eukaryotes.</title>
        <authorList>
            <person name="Spang A."/>
            <person name="Saw J.H."/>
            <person name="Jorgensen S.L."/>
            <person name="Zaremba-Niedzwiedzka K."/>
            <person name="Martijn J."/>
            <person name="Lind A.E."/>
            <person name="van Eijk R."/>
            <person name="Schleper C."/>
            <person name="Guy L."/>
            <person name="Ettema T.J."/>
        </authorList>
    </citation>
    <scope>NUCLEOTIDE SEQUENCE</scope>
</reference>
<evidence type="ECO:0000313" key="2">
    <source>
        <dbReference type="EMBL" id="KKM27357.1"/>
    </source>
</evidence>
<dbReference type="PANTHER" id="PTHR30399:SF1">
    <property type="entry name" value="UTP PYROPHOSPHATASE"/>
    <property type="match status" value="1"/>
</dbReference>
<gene>
    <name evidence="2" type="ORF">LCGC14_1575560</name>
</gene>
<organism evidence="2">
    <name type="scientific">marine sediment metagenome</name>
    <dbReference type="NCBI Taxonomy" id="412755"/>
    <lineage>
        <taxon>unclassified sequences</taxon>
        <taxon>metagenomes</taxon>
        <taxon>ecological metagenomes</taxon>
    </lineage>
</organism>
<dbReference type="InterPro" id="IPR053136">
    <property type="entry name" value="UTP_pyrophosphatase-like"/>
</dbReference>
<evidence type="ECO:0000259" key="1">
    <source>
        <dbReference type="Pfam" id="PF01863"/>
    </source>
</evidence>
<dbReference type="Pfam" id="PF01863">
    <property type="entry name" value="YgjP-like"/>
    <property type="match status" value="1"/>
</dbReference>
<feature type="domain" description="YgjP-like metallopeptidase" evidence="1">
    <location>
        <begin position="25"/>
        <end position="234"/>
    </location>
</feature>
<name>A0A0F9IIH9_9ZZZZ</name>
<dbReference type="EMBL" id="LAZR01012338">
    <property type="protein sequence ID" value="KKM27357.1"/>
    <property type="molecule type" value="Genomic_DNA"/>
</dbReference>
<sequence length="238" mass="28966">MNTSMEQLRYGDTVIEYQLIHRRRKTLAIKVNTDLQVTVIAPVGTNYADVQAVVRRRAPWILRKQRELERYLPKIPPRQYVSGETHRYLGRQYRLKVIQDDQERVKLTRGYLHVWASDKANTRRVQRQVEGWYRRQAQRVFRERMEAMLPRFARLEIPQPEVKMRKMKSRWGSARKSGRITLNLKLMQVPKHYIDYVIVHELCHLAEHNHSKRYYALLDRMMPDWRERRQRLNEYQVN</sequence>
<dbReference type="InterPro" id="IPR002725">
    <property type="entry name" value="YgjP-like_metallopeptidase"/>
</dbReference>
<protein>
    <recommendedName>
        <fullName evidence="1">YgjP-like metallopeptidase domain-containing protein</fullName>
    </recommendedName>
</protein>
<dbReference type="PANTHER" id="PTHR30399">
    <property type="entry name" value="UNCHARACTERIZED PROTEIN YGJP"/>
    <property type="match status" value="1"/>
</dbReference>
<proteinExistence type="predicted"/>
<dbReference type="Gene3D" id="3.30.2010.10">
    <property type="entry name" value="Metalloproteases ('zincins'), catalytic domain"/>
    <property type="match status" value="1"/>
</dbReference>
<comment type="caution">
    <text evidence="2">The sequence shown here is derived from an EMBL/GenBank/DDBJ whole genome shotgun (WGS) entry which is preliminary data.</text>
</comment>
<dbReference type="CDD" id="cd07344">
    <property type="entry name" value="M48_yhfN_like"/>
    <property type="match status" value="1"/>
</dbReference>